<evidence type="ECO:0000256" key="16">
    <source>
        <dbReference type="ARBA" id="ARBA00023128"/>
    </source>
</evidence>
<dbReference type="InterPro" id="IPR005121">
    <property type="entry name" value="Fdx_antiC-bd"/>
</dbReference>
<keyword evidence="10" id="KW-0274">FAD</keyword>
<dbReference type="Pfam" id="PF00667">
    <property type="entry name" value="FAD_binding_1"/>
    <property type="match status" value="1"/>
</dbReference>
<dbReference type="SMART" id="SM00896">
    <property type="entry name" value="FDX-ACB"/>
    <property type="match status" value="1"/>
</dbReference>
<dbReference type="InterPro" id="IPR017938">
    <property type="entry name" value="Riboflavin_synthase-like_b-brl"/>
</dbReference>
<feature type="domain" description="Aminoacyl-transfer RNA synthetases class-II family profile" evidence="22">
    <location>
        <begin position="155"/>
        <end position="364"/>
    </location>
</feature>
<feature type="domain" description="FDX-ACB" evidence="25">
    <location>
        <begin position="366"/>
        <end position="463"/>
    </location>
</feature>
<dbReference type="PROSITE" id="PS51384">
    <property type="entry name" value="FAD_FR"/>
    <property type="match status" value="1"/>
</dbReference>
<dbReference type="SUPFAM" id="SSF54991">
    <property type="entry name" value="Anticodon-binding domain of PheRS"/>
    <property type="match status" value="1"/>
</dbReference>
<dbReference type="Pfam" id="PF03147">
    <property type="entry name" value="FDX-ACB"/>
    <property type="match status" value="1"/>
</dbReference>
<protein>
    <recommendedName>
        <fullName evidence="21">Phenylalanine--tRNA ligase, mitochondrial</fullName>
        <ecNumber evidence="5">6.1.1.20</ecNumber>
    </recommendedName>
    <alternativeName>
        <fullName evidence="18">Phenylalanyl-tRNA synthetase</fullName>
    </alternativeName>
</protein>
<keyword evidence="9" id="KW-0547">Nucleotide-binding</keyword>
<dbReference type="InterPro" id="IPR006195">
    <property type="entry name" value="aa-tRNA-synth_II"/>
</dbReference>
<comment type="subcellular location">
    <subcellularLocation>
        <location evidence="3">Mitochondrion matrix</location>
    </subcellularLocation>
</comment>
<evidence type="ECO:0000256" key="12">
    <source>
        <dbReference type="ARBA" id="ARBA00022857"/>
    </source>
</evidence>
<dbReference type="GeneID" id="30179858"/>
<comment type="similarity">
    <text evidence="4">Belongs to the class-II aminoacyl-tRNA synthetase family.</text>
</comment>
<evidence type="ECO:0000256" key="11">
    <source>
        <dbReference type="ARBA" id="ARBA00022840"/>
    </source>
</evidence>
<keyword evidence="8" id="KW-0288">FMN</keyword>
<evidence type="ECO:0000313" key="26">
    <source>
        <dbReference type="EMBL" id="ODQ46038.1"/>
    </source>
</evidence>
<keyword evidence="6" id="KW-0436">Ligase</keyword>
<dbReference type="SUPFAM" id="SSF52218">
    <property type="entry name" value="Flavoproteins"/>
    <property type="match status" value="1"/>
</dbReference>
<evidence type="ECO:0000259" key="25">
    <source>
        <dbReference type="PROSITE" id="PS51447"/>
    </source>
</evidence>
<accession>A0A1E3NKF1</accession>
<dbReference type="SUPFAM" id="SSF63380">
    <property type="entry name" value="Riboflavin synthase domain-like"/>
    <property type="match status" value="1"/>
</dbReference>
<evidence type="ECO:0000256" key="1">
    <source>
        <dbReference type="ARBA" id="ARBA00001917"/>
    </source>
</evidence>
<dbReference type="GO" id="GO:0004826">
    <property type="term" value="F:phenylalanine-tRNA ligase activity"/>
    <property type="evidence" value="ECO:0007669"/>
    <property type="project" value="UniProtKB-EC"/>
</dbReference>
<dbReference type="GO" id="GO:0010181">
    <property type="term" value="F:FMN binding"/>
    <property type="evidence" value="ECO:0007669"/>
    <property type="project" value="InterPro"/>
</dbReference>
<dbReference type="InterPro" id="IPR045864">
    <property type="entry name" value="aa-tRNA-synth_II/BPL/LPL"/>
</dbReference>
<dbReference type="InterPro" id="IPR003097">
    <property type="entry name" value="CysJ-like_FAD-binding"/>
</dbReference>
<dbReference type="PROSITE" id="PS50862">
    <property type="entry name" value="AA_TRNA_LIGASE_II"/>
    <property type="match status" value="1"/>
</dbReference>
<dbReference type="PRINTS" id="PR00369">
    <property type="entry name" value="FLAVODOXIN"/>
</dbReference>
<reference evidence="26 27" key="1">
    <citation type="journal article" date="2016" name="Proc. Natl. Acad. Sci. U.S.A.">
        <title>Comparative genomics of biotechnologically important yeasts.</title>
        <authorList>
            <person name="Riley R."/>
            <person name="Haridas S."/>
            <person name="Wolfe K.H."/>
            <person name="Lopes M.R."/>
            <person name="Hittinger C.T."/>
            <person name="Goeker M."/>
            <person name="Salamov A.A."/>
            <person name="Wisecaver J.H."/>
            <person name="Long T.M."/>
            <person name="Calvey C.H."/>
            <person name="Aerts A.L."/>
            <person name="Barry K.W."/>
            <person name="Choi C."/>
            <person name="Clum A."/>
            <person name="Coughlan A.Y."/>
            <person name="Deshpande S."/>
            <person name="Douglass A.P."/>
            <person name="Hanson S.J."/>
            <person name="Klenk H.-P."/>
            <person name="LaButti K.M."/>
            <person name="Lapidus A."/>
            <person name="Lindquist E.A."/>
            <person name="Lipzen A.M."/>
            <person name="Meier-Kolthoff J.P."/>
            <person name="Ohm R.A."/>
            <person name="Otillar R.P."/>
            <person name="Pangilinan J.L."/>
            <person name="Peng Y."/>
            <person name="Rokas A."/>
            <person name="Rosa C.A."/>
            <person name="Scheuner C."/>
            <person name="Sibirny A.A."/>
            <person name="Slot J.C."/>
            <person name="Stielow J.B."/>
            <person name="Sun H."/>
            <person name="Kurtzman C.P."/>
            <person name="Blackwell M."/>
            <person name="Grigoriev I.V."/>
            <person name="Jeffries T.W."/>
        </authorList>
    </citation>
    <scope>NUCLEOTIDE SEQUENCE [LARGE SCALE GENOMIC DNA]</scope>
    <source>
        <strain evidence="26 27">NRRL Y-2026</strain>
    </source>
</reference>
<evidence type="ECO:0000256" key="15">
    <source>
        <dbReference type="ARBA" id="ARBA00023002"/>
    </source>
</evidence>
<dbReference type="GO" id="GO:0000049">
    <property type="term" value="F:tRNA binding"/>
    <property type="evidence" value="ECO:0007669"/>
    <property type="project" value="InterPro"/>
</dbReference>
<dbReference type="GO" id="GO:0005829">
    <property type="term" value="C:cytosol"/>
    <property type="evidence" value="ECO:0007669"/>
    <property type="project" value="TreeGrafter"/>
</dbReference>
<evidence type="ECO:0000256" key="17">
    <source>
        <dbReference type="ARBA" id="ARBA00023146"/>
    </source>
</evidence>
<keyword evidence="13" id="KW-0648">Protein biosynthesis</keyword>
<dbReference type="RefSeq" id="XP_019017151.1">
    <property type="nucleotide sequence ID" value="XM_019163171.1"/>
</dbReference>
<evidence type="ECO:0000256" key="20">
    <source>
        <dbReference type="ARBA" id="ARBA00057761"/>
    </source>
</evidence>
<keyword evidence="7" id="KW-0285">Flavoprotein</keyword>
<evidence type="ECO:0000256" key="13">
    <source>
        <dbReference type="ARBA" id="ARBA00022917"/>
    </source>
</evidence>
<dbReference type="Gene3D" id="1.20.990.10">
    <property type="entry name" value="NADPH-cytochrome p450 Reductase, Chain A, domain 3"/>
    <property type="match status" value="1"/>
</dbReference>
<dbReference type="FunFam" id="3.30.70.380:FF:000002">
    <property type="entry name" value="phenylalanine--tRNA ligase, mitochondrial"/>
    <property type="match status" value="1"/>
</dbReference>
<keyword evidence="11" id="KW-0067">ATP-binding</keyword>
<dbReference type="Gene3D" id="2.40.30.10">
    <property type="entry name" value="Translation factors"/>
    <property type="match status" value="1"/>
</dbReference>
<dbReference type="Pfam" id="PF00258">
    <property type="entry name" value="Flavodoxin_1"/>
    <property type="match status" value="1"/>
</dbReference>
<comment type="function">
    <text evidence="20">Is responsible for the charging of tRNA(Phe) with phenylalanine in mitochondrial translation.</text>
</comment>
<evidence type="ECO:0000256" key="10">
    <source>
        <dbReference type="ARBA" id="ARBA00022827"/>
    </source>
</evidence>
<dbReference type="SUPFAM" id="SSF52343">
    <property type="entry name" value="Ferredoxin reductase-like, C-terminal NADP-linked domain"/>
    <property type="match status" value="1"/>
</dbReference>
<evidence type="ECO:0000256" key="4">
    <source>
        <dbReference type="ARBA" id="ARBA00008226"/>
    </source>
</evidence>
<proteinExistence type="inferred from homology"/>
<comment type="cofactor">
    <cofactor evidence="1">
        <name>FMN</name>
        <dbReference type="ChEBI" id="CHEBI:58210"/>
    </cofactor>
</comment>
<dbReference type="GO" id="GO:0050660">
    <property type="term" value="F:flavin adenine dinucleotide binding"/>
    <property type="evidence" value="ECO:0007669"/>
    <property type="project" value="TreeGrafter"/>
</dbReference>
<keyword evidence="12" id="KW-0521">NADP</keyword>
<evidence type="ECO:0000256" key="9">
    <source>
        <dbReference type="ARBA" id="ARBA00022741"/>
    </source>
</evidence>
<dbReference type="Gene3D" id="3.40.50.80">
    <property type="entry name" value="Nucleotide-binding domain of ferredoxin-NADP reductase (FNR) module"/>
    <property type="match status" value="1"/>
</dbReference>
<dbReference type="InterPro" id="IPR029039">
    <property type="entry name" value="Flavoprotein-like_sf"/>
</dbReference>
<dbReference type="InterPro" id="IPR001094">
    <property type="entry name" value="Flavdoxin-like"/>
</dbReference>
<dbReference type="SUPFAM" id="SSF55681">
    <property type="entry name" value="Class II aaRS and biotin synthetases"/>
    <property type="match status" value="1"/>
</dbReference>
<evidence type="ECO:0000256" key="14">
    <source>
        <dbReference type="ARBA" id="ARBA00022946"/>
    </source>
</evidence>
<dbReference type="GO" id="GO:0006432">
    <property type="term" value="P:phenylalanyl-tRNA aminoacylation"/>
    <property type="evidence" value="ECO:0007669"/>
    <property type="project" value="InterPro"/>
</dbReference>
<dbReference type="STRING" id="763406.A0A1E3NKF1"/>
<dbReference type="InterPro" id="IPR036690">
    <property type="entry name" value="Fdx_antiC-bd_sf"/>
</dbReference>
<dbReference type="InterPro" id="IPR017927">
    <property type="entry name" value="FAD-bd_FR_type"/>
</dbReference>
<dbReference type="GO" id="GO:0005524">
    <property type="term" value="F:ATP binding"/>
    <property type="evidence" value="ECO:0007669"/>
    <property type="project" value="UniProtKB-KW"/>
</dbReference>
<feature type="domain" description="Flavodoxin-like" evidence="23">
    <location>
        <begin position="477"/>
        <end position="621"/>
    </location>
</feature>
<dbReference type="EMBL" id="KV454004">
    <property type="protein sequence ID" value="ODQ46038.1"/>
    <property type="molecule type" value="Genomic_DNA"/>
</dbReference>
<name>A0A1E3NKF1_9ASCO</name>
<dbReference type="AlphaFoldDB" id="A0A1E3NKF1"/>
<evidence type="ECO:0000256" key="2">
    <source>
        <dbReference type="ARBA" id="ARBA00001974"/>
    </source>
</evidence>
<keyword evidence="17" id="KW-0030">Aminoacyl-tRNA synthetase</keyword>
<dbReference type="InterPro" id="IPR039261">
    <property type="entry name" value="FNR_nucleotide-bd"/>
</dbReference>
<dbReference type="Proteomes" id="UP000094455">
    <property type="component" value="Unassembled WGS sequence"/>
</dbReference>
<dbReference type="PROSITE" id="PS50902">
    <property type="entry name" value="FLAVODOXIN_LIKE"/>
    <property type="match status" value="1"/>
</dbReference>
<dbReference type="Pfam" id="PF01409">
    <property type="entry name" value="tRNA-synt_2d"/>
    <property type="match status" value="2"/>
</dbReference>
<evidence type="ECO:0000256" key="6">
    <source>
        <dbReference type="ARBA" id="ARBA00022598"/>
    </source>
</evidence>
<dbReference type="GO" id="GO:0005759">
    <property type="term" value="C:mitochondrial matrix"/>
    <property type="evidence" value="ECO:0007669"/>
    <property type="project" value="UniProtKB-SubCell"/>
</dbReference>
<dbReference type="InterPro" id="IPR001709">
    <property type="entry name" value="Flavoprot_Pyr_Nucl_cyt_Rdtase"/>
</dbReference>
<evidence type="ECO:0000256" key="19">
    <source>
        <dbReference type="ARBA" id="ARBA00049255"/>
    </source>
</evidence>
<evidence type="ECO:0000313" key="27">
    <source>
        <dbReference type="Proteomes" id="UP000094455"/>
    </source>
</evidence>
<dbReference type="InterPro" id="IPR023173">
    <property type="entry name" value="NADPH_Cyt_P450_Rdtase_alpha"/>
</dbReference>
<dbReference type="Pfam" id="PF00175">
    <property type="entry name" value="NAD_binding_1"/>
    <property type="match status" value="1"/>
</dbReference>
<sequence>MATLAAAARAHCERAVFTPARAFSRSSHRALAQAQSSLNVLGTEYKSDEWTNATPRILSLVGRDLHKNKNHPIGILRSLIENRFDGLGYTMYGDMKPNVSVHENFDVLGFPEDHVGRSKSDTYYLNKDHLLRTHTSAHEHECFLTCQTPGYFICGDVYRRDEIDRTHYPVFHQMEGARVWKRDDFKSEEELLAKIQADIDAIPKTDLIVEDVGYDPVENPKQDFMTDRETDLVSQHLKRTIEVLVDAVFNEAKSAAKLAGSTEEYLNEPLKVRWVEAYFPWTAPSWEIEVWWKGEWLECCGCGDVRKLVLDNSKLDNSIAWAFGIGLDRIAMLLFGIPDIRLFWSLDKRFINQFKQNQISIFKPYSKYPGSVRDISFWLPKDDEGQYLKLHENDLMEIVRENAGDLVESVKLVDEFTHPKTGKHSQTYRVNYQSMDRNITNDEVNLMNEETRKELVQKQSRSRKLILYSQSMSACDIIILYGSETGTAQDFAHSLAHRCRYLSLKPLVCNMDSLDLKQLFEVSTLLLICSTTGQGELPRNCRKFFRFLMRRNLPPNLLEHLKFSTCGLGDSSYVMYNLAIRKFHARLKQLGAQEFVERAECDEQSPEGQEAFYDSWERLVFDALKKKYSGKVNEIPDNVVLAPLHQITIKQDGSKKFSTRLTALERQDSEKKLTTLKIDSLDRITDPEHFQEVLHVVLSDATQSLQYFVGDTVSLYPENDPKDVQSFINLQGWTDISDYPLAINCPGHMVPEGGWVKDLTLRSLLQYHLDIASVPPRSFFQMAWHFASDEREMEKLKELGKVEESEQLYNYVNRPHRSILEVIQEFFSLKIPIEQLLEVIPLIKPRLFSICNLPKQGTLELAVAIVEYRTIIRRVRKGLCTSWLKRLNVNDKIVVSINQNNLKIPDADMVLVGPGTGIAPVRAIVQLNDKRIRDGKDGHNYLLFTGHRYREKDYLFGHEWPHMKGLRVIDSFSRQAGGYVQDTIWKNKDDVAKILNNGGGLYLCGSSGKMPTQVRITVEEILKESNNWDVETVKAELLKMEKEKRFIQETW</sequence>
<comment type="catalytic activity">
    <reaction evidence="19">
        <text>tRNA(Phe) + L-phenylalanine + ATP = L-phenylalanyl-tRNA(Phe) + AMP + diphosphate + H(+)</text>
        <dbReference type="Rhea" id="RHEA:19413"/>
        <dbReference type="Rhea" id="RHEA-COMP:9668"/>
        <dbReference type="Rhea" id="RHEA-COMP:9699"/>
        <dbReference type="ChEBI" id="CHEBI:15378"/>
        <dbReference type="ChEBI" id="CHEBI:30616"/>
        <dbReference type="ChEBI" id="CHEBI:33019"/>
        <dbReference type="ChEBI" id="CHEBI:58095"/>
        <dbReference type="ChEBI" id="CHEBI:78442"/>
        <dbReference type="ChEBI" id="CHEBI:78531"/>
        <dbReference type="ChEBI" id="CHEBI:456215"/>
        <dbReference type="EC" id="6.1.1.20"/>
    </reaction>
</comment>
<evidence type="ECO:0000256" key="7">
    <source>
        <dbReference type="ARBA" id="ARBA00022630"/>
    </source>
</evidence>
<dbReference type="GO" id="GO:0016491">
    <property type="term" value="F:oxidoreductase activity"/>
    <property type="evidence" value="ECO:0007669"/>
    <property type="project" value="UniProtKB-KW"/>
</dbReference>
<evidence type="ECO:0000256" key="3">
    <source>
        <dbReference type="ARBA" id="ARBA00004305"/>
    </source>
</evidence>
<evidence type="ECO:0000256" key="21">
    <source>
        <dbReference type="ARBA" id="ARBA00073229"/>
    </source>
</evidence>
<dbReference type="PROSITE" id="PS51447">
    <property type="entry name" value="FDX_ACB"/>
    <property type="match status" value="1"/>
</dbReference>
<dbReference type="CDD" id="cd00496">
    <property type="entry name" value="PheRS_alpha_core"/>
    <property type="match status" value="1"/>
</dbReference>
<dbReference type="InterPro" id="IPR008254">
    <property type="entry name" value="Flavodoxin/NO_synth"/>
</dbReference>
<dbReference type="NCBIfam" id="TIGR00469">
    <property type="entry name" value="pheS_mito"/>
    <property type="match status" value="1"/>
</dbReference>
<dbReference type="PANTHER" id="PTHR19384">
    <property type="entry name" value="NITRIC OXIDE SYNTHASE-RELATED"/>
    <property type="match status" value="1"/>
</dbReference>
<feature type="domain" description="FAD-binding FR-type" evidence="24">
    <location>
        <begin position="671"/>
        <end position="905"/>
    </location>
</feature>
<keyword evidence="15" id="KW-0560">Oxidoreductase</keyword>
<dbReference type="InterPro" id="IPR004530">
    <property type="entry name" value="Phe-tRNA-synth_IIc_mito"/>
</dbReference>
<dbReference type="FunFam" id="3.30.930.10:FF:000053">
    <property type="entry name" value="Phenylalanyl-tRNA synthetase mitochondrial"/>
    <property type="match status" value="1"/>
</dbReference>
<dbReference type="InterPro" id="IPR001433">
    <property type="entry name" value="OxRdtase_FAD/NAD-bd"/>
</dbReference>
<organism evidence="26 27">
    <name type="scientific">Pichia membranifaciens NRRL Y-2026</name>
    <dbReference type="NCBI Taxonomy" id="763406"/>
    <lineage>
        <taxon>Eukaryota</taxon>
        <taxon>Fungi</taxon>
        <taxon>Dikarya</taxon>
        <taxon>Ascomycota</taxon>
        <taxon>Saccharomycotina</taxon>
        <taxon>Pichiomycetes</taxon>
        <taxon>Pichiales</taxon>
        <taxon>Pichiaceae</taxon>
        <taxon>Pichia</taxon>
    </lineage>
</organism>
<dbReference type="OrthoDB" id="1856718at2759"/>
<evidence type="ECO:0000259" key="22">
    <source>
        <dbReference type="PROSITE" id="PS50862"/>
    </source>
</evidence>
<evidence type="ECO:0000256" key="18">
    <source>
        <dbReference type="ARBA" id="ARBA00031194"/>
    </source>
</evidence>
<evidence type="ECO:0000256" key="8">
    <source>
        <dbReference type="ARBA" id="ARBA00022643"/>
    </source>
</evidence>
<dbReference type="Gene3D" id="3.30.930.10">
    <property type="entry name" value="Bira Bifunctional Protein, Domain 2"/>
    <property type="match status" value="1"/>
</dbReference>
<keyword evidence="14" id="KW-0809">Transit peptide</keyword>
<dbReference type="Gene3D" id="3.30.70.380">
    <property type="entry name" value="Ferrodoxin-fold anticodon-binding domain"/>
    <property type="match status" value="1"/>
</dbReference>
<evidence type="ECO:0000259" key="24">
    <source>
        <dbReference type="PROSITE" id="PS51384"/>
    </source>
</evidence>
<dbReference type="Gene3D" id="3.40.50.360">
    <property type="match status" value="1"/>
</dbReference>
<dbReference type="EC" id="6.1.1.20" evidence="5"/>
<evidence type="ECO:0000256" key="5">
    <source>
        <dbReference type="ARBA" id="ARBA00012814"/>
    </source>
</evidence>
<dbReference type="PANTHER" id="PTHR19384:SF10">
    <property type="entry name" value="NADPH-DEPENDENT DIFLAVIN OXIDOREDUCTASE 1"/>
    <property type="match status" value="1"/>
</dbReference>
<gene>
    <name evidence="26" type="ORF">PICMEDRAFT_53954</name>
</gene>
<keyword evidence="27" id="KW-1185">Reference proteome</keyword>
<evidence type="ECO:0000259" key="23">
    <source>
        <dbReference type="PROSITE" id="PS50902"/>
    </source>
</evidence>
<keyword evidence="16" id="KW-0496">Mitochondrion</keyword>
<dbReference type="InterPro" id="IPR002319">
    <property type="entry name" value="Phenylalanyl-tRNA_Synthase"/>
</dbReference>
<comment type="cofactor">
    <cofactor evidence="2">
        <name>FAD</name>
        <dbReference type="ChEBI" id="CHEBI:57692"/>
    </cofactor>
</comment>
<dbReference type="PRINTS" id="PR00371">
    <property type="entry name" value="FPNCR"/>
</dbReference>